<sequence length="245" mass="27519">MASSNPVSFDHRDRQRIYEFVERQGTVDPQTVRSELFPSDSRGFRHHISILRRNGVLAQTENGDLRVAVSAGGETRVTEEGVECTIRPARQEDLAGIVGLIKSVAAPGIHIVAETVAREIDRDEALLRHNDVESRMFFVATVDEEVIGWVHLSAPEIAKLRHTAELTLGVLEEYRDQGIGNHLLERGLDWAGTHEYEKVYQSIPASNHAAVEFLENNGWEVEAIREGHYKIDGEYIDEVMLGIEL</sequence>
<dbReference type="AlphaFoldDB" id="A0AAE3K5S3"/>
<dbReference type="GO" id="GO:0016747">
    <property type="term" value="F:acyltransferase activity, transferring groups other than amino-acyl groups"/>
    <property type="evidence" value="ECO:0007669"/>
    <property type="project" value="InterPro"/>
</dbReference>
<dbReference type="PROSITE" id="PS51186">
    <property type="entry name" value="GNAT"/>
    <property type="match status" value="1"/>
</dbReference>
<evidence type="ECO:0000259" key="1">
    <source>
        <dbReference type="PROSITE" id="PS51186"/>
    </source>
</evidence>
<protein>
    <submittedName>
        <fullName evidence="2">GNAT family N-acetyltransferase</fullName>
    </submittedName>
</protein>
<gene>
    <name evidence="2" type="ORF">AArcSt11_12710</name>
</gene>
<reference evidence="2 3" key="1">
    <citation type="journal article" date="2022" name="Syst. Appl. Microbiol.">
        <title>Natronocalculus amylovorans gen. nov., sp. nov., and Natranaeroarchaeum aerophilus sp. nov., dominant culturable amylolytic natronoarchaea from hypersaline soda lakes in southwestern Siberia.</title>
        <authorList>
            <person name="Sorokin D.Y."/>
            <person name="Elcheninov A.G."/>
            <person name="Khizhniak T.V."/>
            <person name="Koenen M."/>
            <person name="Bale N.J."/>
            <person name="Damste J.S.S."/>
            <person name="Kublanov I.V."/>
        </authorList>
    </citation>
    <scope>NUCLEOTIDE SEQUENCE [LARGE SCALE GENOMIC DNA]</scope>
    <source>
        <strain evidence="2 3">AArc-St1-1</strain>
    </source>
</reference>
<dbReference type="CDD" id="cd04301">
    <property type="entry name" value="NAT_SF"/>
    <property type="match status" value="1"/>
</dbReference>
<evidence type="ECO:0000313" key="3">
    <source>
        <dbReference type="Proteomes" id="UP001202674"/>
    </source>
</evidence>
<evidence type="ECO:0000313" key="2">
    <source>
        <dbReference type="EMBL" id="MCL9814512.1"/>
    </source>
</evidence>
<comment type="caution">
    <text evidence="2">The sequence shown here is derived from an EMBL/GenBank/DDBJ whole genome shotgun (WGS) entry which is preliminary data.</text>
</comment>
<accession>A0AAE3K5S3</accession>
<dbReference type="Proteomes" id="UP001202674">
    <property type="component" value="Unassembled WGS sequence"/>
</dbReference>
<dbReference type="PANTHER" id="PTHR43072">
    <property type="entry name" value="N-ACETYLTRANSFERASE"/>
    <property type="match status" value="1"/>
</dbReference>
<organism evidence="2 3">
    <name type="scientific">Natranaeroarchaeum aerophilus</name>
    <dbReference type="NCBI Taxonomy" id="2917711"/>
    <lineage>
        <taxon>Archaea</taxon>
        <taxon>Methanobacteriati</taxon>
        <taxon>Methanobacteriota</taxon>
        <taxon>Stenosarchaea group</taxon>
        <taxon>Halobacteria</taxon>
        <taxon>Halobacteriales</taxon>
        <taxon>Natronoarchaeaceae</taxon>
        <taxon>Natranaeroarchaeum</taxon>
    </lineage>
</organism>
<dbReference type="Pfam" id="PF00583">
    <property type="entry name" value="Acetyltransf_1"/>
    <property type="match status" value="1"/>
</dbReference>
<dbReference type="InterPro" id="IPR000182">
    <property type="entry name" value="GNAT_dom"/>
</dbReference>
<dbReference type="RefSeq" id="WP_250597565.1">
    <property type="nucleotide sequence ID" value="NZ_JAKRVY010000007.1"/>
</dbReference>
<dbReference type="SUPFAM" id="SSF55729">
    <property type="entry name" value="Acyl-CoA N-acyltransferases (Nat)"/>
    <property type="match status" value="1"/>
</dbReference>
<dbReference type="PANTHER" id="PTHR43072:SF52">
    <property type="entry name" value="GCN5-RELATED N-ACETYLTRANSFERASE"/>
    <property type="match status" value="1"/>
</dbReference>
<keyword evidence="3" id="KW-1185">Reference proteome</keyword>
<dbReference type="EMBL" id="JAKRVY010000007">
    <property type="protein sequence ID" value="MCL9814512.1"/>
    <property type="molecule type" value="Genomic_DNA"/>
</dbReference>
<feature type="domain" description="N-acetyltransferase" evidence="1">
    <location>
        <begin position="84"/>
        <end position="242"/>
    </location>
</feature>
<name>A0AAE3K5S3_9EURY</name>
<proteinExistence type="predicted"/>
<dbReference type="InterPro" id="IPR016181">
    <property type="entry name" value="Acyl_CoA_acyltransferase"/>
</dbReference>
<dbReference type="Gene3D" id="3.40.630.30">
    <property type="match status" value="1"/>
</dbReference>